<dbReference type="PANTHER" id="PTHR10683">
    <property type="entry name" value="TRANSALDOLASE"/>
    <property type="match status" value="1"/>
</dbReference>
<dbReference type="PROSITE" id="PS00958">
    <property type="entry name" value="TRANSALDOLASE_2"/>
    <property type="match status" value="1"/>
</dbReference>
<keyword evidence="5" id="KW-1185">Reference proteome</keyword>
<reference evidence="5" key="1">
    <citation type="journal article" date="2023" name="Mol. Phylogenet. Evol.">
        <title>Genome-scale phylogeny and comparative genomics of the fungal order Sordariales.</title>
        <authorList>
            <person name="Hensen N."/>
            <person name="Bonometti L."/>
            <person name="Westerberg I."/>
            <person name="Brannstrom I.O."/>
            <person name="Guillou S."/>
            <person name="Cros-Aarteil S."/>
            <person name="Calhoun S."/>
            <person name="Haridas S."/>
            <person name="Kuo A."/>
            <person name="Mondo S."/>
            <person name="Pangilinan J."/>
            <person name="Riley R."/>
            <person name="LaButti K."/>
            <person name="Andreopoulos B."/>
            <person name="Lipzen A."/>
            <person name="Chen C."/>
            <person name="Yan M."/>
            <person name="Daum C."/>
            <person name="Ng V."/>
            <person name="Clum A."/>
            <person name="Steindorff A."/>
            <person name="Ohm R.A."/>
            <person name="Martin F."/>
            <person name="Silar P."/>
            <person name="Natvig D.O."/>
            <person name="Lalanne C."/>
            <person name="Gautier V."/>
            <person name="Ament-Velasquez S.L."/>
            <person name="Kruys A."/>
            <person name="Hutchinson M.I."/>
            <person name="Powell A.J."/>
            <person name="Barry K."/>
            <person name="Miller A.N."/>
            <person name="Grigoriev I.V."/>
            <person name="Debuchy R."/>
            <person name="Gladieux P."/>
            <person name="Hiltunen Thoren M."/>
            <person name="Johannesson H."/>
        </authorList>
    </citation>
    <scope>NUCLEOTIDE SEQUENCE [LARGE SCALE GENOMIC DNA]</scope>
    <source>
        <strain evidence="5">CBS 284.82</strain>
    </source>
</reference>
<comment type="pathway">
    <text evidence="2">Carbohydrate degradation; pentose phosphate pathway; D-glyceraldehyde 3-phosphate and beta-D-fructose 6-phosphate from D-ribose 5-phosphate and D-xylulose 5-phosphate (non-oxidative stage): step 2/3.</text>
</comment>
<comment type="catalytic activity">
    <reaction evidence="2">
        <text>D-sedoheptulose 7-phosphate + D-glyceraldehyde 3-phosphate = D-erythrose 4-phosphate + beta-D-fructose 6-phosphate</text>
        <dbReference type="Rhea" id="RHEA:17053"/>
        <dbReference type="ChEBI" id="CHEBI:16897"/>
        <dbReference type="ChEBI" id="CHEBI:57483"/>
        <dbReference type="ChEBI" id="CHEBI:57634"/>
        <dbReference type="ChEBI" id="CHEBI:59776"/>
        <dbReference type="EC" id="2.2.1.2"/>
    </reaction>
</comment>
<name>A0AAN6SNN6_9PEZI</name>
<keyword evidence="1" id="KW-0704">Schiff base</keyword>
<keyword evidence="2" id="KW-0808">Transferase</keyword>
<evidence type="ECO:0000256" key="3">
    <source>
        <dbReference type="SAM" id="MobiDB-lite"/>
    </source>
</evidence>
<dbReference type="EC" id="2.2.1.2" evidence="2"/>
<dbReference type="GO" id="GO:0004801">
    <property type="term" value="F:transaldolase activity"/>
    <property type="evidence" value="ECO:0007669"/>
    <property type="project" value="UniProtKB-EC"/>
</dbReference>
<comment type="function">
    <text evidence="2">Catalyzes the rate-limiting step of the non-oxidative phase in the pentose phosphate pathway. Catalyzes the reversible conversion of sedheptulose-7-phosphate and D-glyceraldehyde 3-phosphate into erythrose-4-phosphate and beta-D-fructose 6-phosphate.</text>
</comment>
<dbReference type="InterPro" id="IPR001585">
    <property type="entry name" value="TAL/FSA"/>
</dbReference>
<dbReference type="GO" id="GO:0005975">
    <property type="term" value="P:carbohydrate metabolic process"/>
    <property type="evidence" value="ECO:0007669"/>
    <property type="project" value="InterPro"/>
</dbReference>
<dbReference type="Proteomes" id="UP001303115">
    <property type="component" value="Unassembled WGS sequence"/>
</dbReference>
<accession>A0AAN6SNN6</accession>
<dbReference type="AlphaFoldDB" id="A0AAN6SNN6"/>
<evidence type="ECO:0000313" key="5">
    <source>
        <dbReference type="Proteomes" id="UP001303115"/>
    </source>
</evidence>
<organism evidence="4 5">
    <name type="scientific">Parachaetomium inaequale</name>
    <dbReference type="NCBI Taxonomy" id="2588326"/>
    <lineage>
        <taxon>Eukaryota</taxon>
        <taxon>Fungi</taxon>
        <taxon>Dikarya</taxon>
        <taxon>Ascomycota</taxon>
        <taxon>Pezizomycotina</taxon>
        <taxon>Sordariomycetes</taxon>
        <taxon>Sordariomycetidae</taxon>
        <taxon>Sordariales</taxon>
        <taxon>Chaetomiaceae</taxon>
        <taxon>Parachaetomium</taxon>
    </lineage>
</organism>
<evidence type="ECO:0000256" key="2">
    <source>
        <dbReference type="RuleBase" id="RU000501"/>
    </source>
</evidence>
<dbReference type="PANTHER" id="PTHR10683:SF34">
    <property type="entry name" value="TRANSALDOLASE"/>
    <property type="match status" value="1"/>
</dbReference>
<evidence type="ECO:0000313" key="4">
    <source>
        <dbReference type="EMBL" id="KAK4034334.1"/>
    </source>
</evidence>
<evidence type="ECO:0000256" key="1">
    <source>
        <dbReference type="ARBA" id="ARBA00023270"/>
    </source>
</evidence>
<dbReference type="Pfam" id="PF00923">
    <property type="entry name" value="TAL_FSA"/>
    <property type="match status" value="1"/>
</dbReference>
<proteinExistence type="predicted"/>
<dbReference type="Gene3D" id="3.20.20.70">
    <property type="entry name" value="Aldolase class I"/>
    <property type="match status" value="1"/>
</dbReference>
<gene>
    <name evidence="4" type="ORF">C8A01DRAFT_49268</name>
</gene>
<protein>
    <recommendedName>
        <fullName evidence="2">Transaldolase</fullName>
        <ecNumber evidence="2">2.2.1.2</ecNumber>
    </recommendedName>
</protein>
<comment type="caution">
    <text evidence="4">The sequence shown here is derived from an EMBL/GenBank/DDBJ whole genome shotgun (WGS) entry which is preliminary data.</text>
</comment>
<dbReference type="EMBL" id="MU854484">
    <property type="protein sequence ID" value="KAK4034334.1"/>
    <property type="molecule type" value="Genomic_DNA"/>
</dbReference>
<dbReference type="InterPro" id="IPR013785">
    <property type="entry name" value="Aldolase_TIM"/>
</dbReference>
<keyword evidence="2" id="KW-0570">Pentose shunt</keyword>
<dbReference type="SUPFAM" id="SSF51569">
    <property type="entry name" value="Aldolase"/>
    <property type="match status" value="1"/>
</dbReference>
<feature type="region of interest" description="Disordered" evidence="3">
    <location>
        <begin position="353"/>
        <end position="376"/>
    </location>
</feature>
<dbReference type="InterPro" id="IPR018225">
    <property type="entry name" value="Transaldolase_AS"/>
</dbReference>
<dbReference type="GO" id="GO:0009052">
    <property type="term" value="P:pentose-phosphate shunt, non-oxidative branch"/>
    <property type="evidence" value="ECO:0007669"/>
    <property type="project" value="TreeGrafter"/>
</dbReference>
<sequence>MASLLDHLRTLSSVDCDTLDAEVASKLGPFINCTSNQAIAYAELSRVDSSGKPLYQQLITEALEVAHWQFGKQTDATLEELAVELMMVGLSLRIAPHTTGYLHVQTNPKLAYSTQKTVKNTERIISHFKQLAPDFDTNRICIKVPSTWEGLQACRELEKKGIATLATILFSLEQTAIAADAGCRYIAPYVNELRVHFDSSYTDLSPALPFTGAAQTYLDSLQGNRTQVLAASLTSIEQVMQLAGIHHITVSPLLLTELAATPAAGWAGTAQIGQVIKTAAAGSATDGKLGSESGIRGKLEAVVQDEGFWRMAFTRAEGGRCETKVVQAVNIFADVQDRLEGIVRRAEGEREGRVGGVYGGDGAGEDGEEALKTPQE</sequence>